<evidence type="ECO:0000256" key="5">
    <source>
        <dbReference type="SAM" id="Phobius"/>
    </source>
</evidence>
<feature type="transmembrane region" description="Helical" evidence="5">
    <location>
        <begin position="125"/>
        <end position="143"/>
    </location>
</feature>
<evidence type="ECO:0000259" key="6">
    <source>
        <dbReference type="Pfam" id="PF00892"/>
    </source>
</evidence>
<keyword evidence="4 5" id="KW-0472">Membrane</keyword>
<reference evidence="8" key="1">
    <citation type="submission" date="2006-12" db="EMBL/GenBank/DDBJ databases">
        <authorList>
            <person name="Fouts D.E."/>
            <person name="Nelson K.E."/>
            <person name="Sebastian Y."/>
        </authorList>
    </citation>
    <scope>NUCLEOTIDE SEQUENCE [LARGE SCALE GENOMIC DNA]</scope>
    <source>
        <strain evidence="8">81-176</strain>
    </source>
</reference>
<evidence type="ECO:0000256" key="4">
    <source>
        <dbReference type="ARBA" id="ARBA00023136"/>
    </source>
</evidence>
<evidence type="ECO:0000313" key="7">
    <source>
        <dbReference type="EMBL" id="EAQ73458.1"/>
    </source>
</evidence>
<evidence type="ECO:0000313" key="8">
    <source>
        <dbReference type="Proteomes" id="UP000000646"/>
    </source>
</evidence>
<dbReference type="Gene3D" id="1.10.3730.20">
    <property type="match status" value="1"/>
</dbReference>
<dbReference type="RefSeq" id="WP_002854544.1">
    <property type="nucleotide sequence ID" value="NC_008787.1"/>
</dbReference>
<dbReference type="PROSITE" id="PS51257">
    <property type="entry name" value="PROKAR_LIPOPROTEIN"/>
    <property type="match status" value="1"/>
</dbReference>
<dbReference type="GO" id="GO:0016020">
    <property type="term" value="C:membrane"/>
    <property type="evidence" value="ECO:0007669"/>
    <property type="project" value="UniProtKB-SubCell"/>
</dbReference>
<dbReference type="InterPro" id="IPR000620">
    <property type="entry name" value="EamA_dom"/>
</dbReference>
<organism evidence="7 8">
    <name type="scientific">Campylobacter jejuni subsp. jejuni serotype O:23/36 (strain 81-176)</name>
    <dbReference type="NCBI Taxonomy" id="354242"/>
    <lineage>
        <taxon>Bacteria</taxon>
        <taxon>Pseudomonadati</taxon>
        <taxon>Campylobacterota</taxon>
        <taxon>Epsilonproteobacteria</taxon>
        <taxon>Campylobacterales</taxon>
        <taxon>Campylobacteraceae</taxon>
        <taxon>Campylobacter</taxon>
    </lineage>
</organism>
<dbReference type="EMBL" id="CP000538">
    <property type="protein sequence ID" value="EAQ73458.1"/>
    <property type="molecule type" value="Genomic_DNA"/>
</dbReference>
<dbReference type="PANTHER" id="PTHR22911">
    <property type="entry name" value="ACYL-MALONYL CONDENSING ENZYME-RELATED"/>
    <property type="match status" value="1"/>
</dbReference>
<feature type="transmembrane region" description="Helical" evidence="5">
    <location>
        <begin position="68"/>
        <end position="86"/>
    </location>
</feature>
<feature type="transmembrane region" description="Helical" evidence="5">
    <location>
        <begin position="12"/>
        <end position="31"/>
    </location>
</feature>
<dbReference type="AlphaFoldDB" id="A0A0H3PF38"/>
<dbReference type="PANTHER" id="PTHR22911:SF6">
    <property type="entry name" value="SOLUTE CARRIER FAMILY 35 MEMBER G1"/>
    <property type="match status" value="1"/>
</dbReference>
<proteinExistence type="predicted"/>
<dbReference type="eggNOG" id="COG0697">
    <property type="taxonomic scope" value="Bacteria"/>
</dbReference>
<sequence>MLKVIKHNLGIYFMILACLDFALMGACAKILSKEMSSIEIMFFRNIIGIFFIVYLLKRSKAHKEGGHFWLLVFRGVVGTLSLYMFFYNVSNITLGGAFAFQKTAPIFITLIAFVVFKENIGIKGWIGILIAFGGVLLIAQPWAHNLNHSGFDLKNSVIGITSGFLAALALTSVRELRKSYTTEQIAFSFILLGTLMPLISMISAEFFEPQHLDSLHLDFILAPFVMPSLTAWLIIAIMGTLGTIYQIHVTKAYGIAKQAGVVAGVSYLDVVFSMIVGIILGDSLPSAMVFLGIIGIIFGGLILVKNKGKK</sequence>
<feature type="transmembrane region" description="Helical" evidence="5">
    <location>
        <begin position="224"/>
        <end position="247"/>
    </location>
</feature>
<feature type="transmembrane region" description="Helical" evidence="5">
    <location>
        <begin position="155"/>
        <end position="173"/>
    </location>
</feature>
<evidence type="ECO:0000256" key="3">
    <source>
        <dbReference type="ARBA" id="ARBA00022989"/>
    </source>
</evidence>
<feature type="domain" description="EamA" evidence="6">
    <location>
        <begin position="9"/>
        <end position="139"/>
    </location>
</feature>
<dbReference type="SUPFAM" id="SSF103481">
    <property type="entry name" value="Multidrug resistance efflux transporter EmrE"/>
    <property type="match status" value="1"/>
</dbReference>
<feature type="transmembrane region" description="Helical" evidence="5">
    <location>
        <begin position="259"/>
        <end position="280"/>
    </location>
</feature>
<dbReference type="KEGG" id="cjj:CJJ81176_0408"/>
<dbReference type="InterPro" id="IPR037185">
    <property type="entry name" value="EmrE-like"/>
</dbReference>
<feature type="transmembrane region" description="Helical" evidence="5">
    <location>
        <begin position="92"/>
        <end position="116"/>
    </location>
</feature>
<feature type="transmembrane region" description="Helical" evidence="5">
    <location>
        <begin position="37"/>
        <end position="56"/>
    </location>
</feature>
<keyword evidence="3 5" id="KW-1133">Transmembrane helix</keyword>
<dbReference type="HOGENOM" id="CLU_032828_0_1_7"/>
<dbReference type="Proteomes" id="UP000000646">
    <property type="component" value="Chromosome"/>
</dbReference>
<comment type="subcellular location">
    <subcellularLocation>
        <location evidence="1">Membrane</location>
        <topology evidence="1">Multi-pass membrane protein</topology>
    </subcellularLocation>
</comment>
<keyword evidence="2 5" id="KW-0812">Transmembrane</keyword>
<dbReference type="Pfam" id="PF00892">
    <property type="entry name" value="EamA"/>
    <property type="match status" value="1"/>
</dbReference>
<protein>
    <submittedName>
        <fullName evidence="7">Integral membrane protein</fullName>
    </submittedName>
</protein>
<name>A0A0H3PF38_CAMJJ</name>
<accession>A0A0H3PF38</accession>
<evidence type="ECO:0000256" key="2">
    <source>
        <dbReference type="ARBA" id="ARBA00022692"/>
    </source>
</evidence>
<feature type="transmembrane region" description="Helical" evidence="5">
    <location>
        <begin position="185"/>
        <end position="204"/>
    </location>
</feature>
<feature type="transmembrane region" description="Helical" evidence="5">
    <location>
        <begin position="286"/>
        <end position="304"/>
    </location>
</feature>
<evidence type="ECO:0000256" key="1">
    <source>
        <dbReference type="ARBA" id="ARBA00004141"/>
    </source>
</evidence>
<gene>
    <name evidence="7" type="ordered locus">CJJ81176_0408</name>
</gene>